<dbReference type="KEGG" id="mgk:FSB76_26575"/>
<dbReference type="AlphaFoldDB" id="A0A5B8W5I7"/>
<organism evidence="1 2">
    <name type="scientific">Mucilaginibacter ginsenosidivorax</name>
    <dbReference type="NCBI Taxonomy" id="862126"/>
    <lineage>
        <taxon>Bacteria</taxon>
        <taxon>Pseudomonadati</taxon>
        <taxon>Bacteroidota</taxon>
        <taxon>Sphingobacteriia</taxon>
        <taxon>Sphingobacteriales</taxon>
        <taxon>Sphingobacteriaceae</taxon>
        <taxon>Mucilaginibacter</taxon>
    </lineage>
</organism>
<dbReference type="RefSeq" id="WP_147058841.1">
    <property type="nucleotide sequence ID" value="NZ_CP042437.1"/>
</dbReference>
<evidence type="ECO:0000313" key="2">
    <source>
        <dbReference type="Proteomes" id="UP000321362"/>
    </source>
</evidence>
<accession>A0A5B8W5I7</accession>
<dbReference type="Pfam" id="PF21983">
    <property type="entry name" value="NikA-like"/>
    <property type="match status" value="1"/>
</dbReference>
<sequence>MPRPVKTDDDKRKLVIRLRVSSSEKSLIWQLAKSAGKTPSDFLRGLAIGAKPARSVPTLDREILLKILSELGKQGSNLNQIARELNRRQDHDEHDRDGWTGIDKKQFNHVLEHTDELRALIMEALAV</sequence>
<dbReference type="EMBL" id="CP042437">
    <property type="protein sequence ID" value="QEC79340.1"/>
    <property type="molecule type" value="Genomic_DNA"/>
</dbReference>
<dbReference type="Proteomes" id="UP000321362">
    <property type="component" value="Chromosome"/>
</dbReference>
<dbReference type="InterPro" id="IPR053842">
    <property type="entry name" value="NikA-like"/>
</dbReference>
<proteinExistence type="predicted"/>
<name>A0A5B8W5I7_9SPHI</name>
<protein>
    <submittedName>
        <fullName evidence="1">Plasmid mobilization relaxosome protein MobC</fullName>
    </submittedName>
</protein>
<keyword evidence="2" id="KW-1185">Reference proteome</keyword>
<gene>
    <name evidence="1" type="primary">mobC</name>
    <name evidence="1" type="ORF">FSB76_26575</name>
</gene>
<reference evidence="1 2" key="1">
    <citation type="journal article" date="2013" name="J. Microbiol.">
        <title>Mucilaginibacter ginsenosidivorax sp. nov., with ginsenoside converting activity isolated from sediment.</title>
        <authorList>
            <person name="Kim J.K."/>
            <person name="Choi T.E."/>
            <person name="Liu Q.M."/>
            <person name="Park H.Y."/>
            <person name="Yi T.H."/>
            <person name="Yoon M.H."/>
            <person name="Kim S.C."/>
            <person name="Im W.T."/>
        </authorList>
    </citation>
    <scope>NUCLEOTIDE SEQUENCE [LARGE SCALE GENOMIC DNA]</scope>
    <source>
        <strain evidence="1 2">KHI28</strain>
    </source>
</reference>
<evidence type="ECO:0000313" key="1">
    <source>
        <dbReference type="EMBL" id="QEC79340.1"/>
    </source>
</evidence>
<dbReference type="OrthoDB" id="681025at2"/>